<sequence length="72" mass="8477">MVVITDYEKSLEAALKIVWPATQQQVCILHVNMNIFLNVREKWRKPYVVEEDPDIEDDEDVSESVWEEVNAQ</sequence>
<proteinExistence type="predicted"/>
<evidence type="ECO:0000256" key="1">
    <source>
        <dbReference type="SAM" id="MobiDB-lite"/>
    </source>
</evidence>
<evidence type="ECO:0000313" key="3">
    <source>
        <dbReference type="EMBL" id="CAK7267826.1"/>
    </source>
</evidence>
<name>A0ABP0DM09_9PEZI</name>
<dbReference type="EMBL" id="CAWUOM010000039">
    <property type="protein sequence ID" value="CAK7267826.1"/>
    <property type="molecule type" value="Genomic_DNA"/>
</dbReference>
<feature type="region of interest" description="Disordered" evidence="1">
    <location>
        <begin position="53"/>
        <end position="72"/>
    </location>
</feature>
<feature type="domain" description="MULE transposase" evidence="2">
    <location>
        <begin position="2"/>
        <end position="34"/>
    </location>
</feature>
<evidence type="ECO:0000313" key="4">
    <source>
        <dbReference type="Proteomes" id="UP001642501"/>
    </source>
</evidence>
<keyword evidence="4" id="KW-1185">Reference proteome</keyword>
<comment type="caution">
    <text evidence="3">The sequence shown here is derived from an EMBL/GenBank/DDBJ whole genome shotgun (WGS) entry which is preliminary data.</text>
</comment>
<dbReference type="Proteomes" id="UP001642501">
    <property type="component" value="Unassembled WGS sequence"/>
</dbReference>
<dbReference type="InterPro" id="IPR018289">
    <property type="entry name" value="MULE_transposase_dom"/>
</dbReference>
<protein>
    <recommendedName>
        <fullName evidence="2">MULE transposase domain-containing protein</fullName>
    </recommendedName>
</protein>
<dbReference type="Pfam" id="PF10551">
    <property type="entry name" value="MULE"/>
    <property type="match status" value="1"/>
</dbReference>
<gene>
    <name evidence="3" type="ORF">SEPCBS57363_002787</name>
</gene>
<organism evidence="3 4">
    <name type="scientific">Sporothrix epigloea</name>
    <dbReference type="NCBI Taxonomy" id="1892477"/>
    <lineage>
        <taxon>Eukaryota</taxon>
        <taxon>Fungi</taxon>
        <taxon>Dikarya</taxon>
        <taxon>Ascomycota</taxon>
        <taxon>Pezizomycotina</taxon>
        <taxon>Sordariomycetes</taxon>
        <taxon>Sordariomycetidae</taxon>
        <taxon>Ophiostomatales</taxon>
        <taxon>Ophiostomataceae</taxon>
        <taxon>Sporothrix</taxon>
    </lineage>
</organism>
<feature type="compositionally biased region" description="Acidic residues" evidence="1">
    <location>
        <begin position="53"/>
        <end position="66"/>
    </location>
</feature>
<reference evidence="3 4" key="1">
    <citation type="submission" date="2024-01" db="EMBL/GenBank/DDBJ databases">
        <authorList>
            <person name="Allen C."/>
            <person name="Tagirdzhanova G."/>
        </authorList>
    </citation>
    <scope>NUCLEOTIDE SEQUENCE [LARGE SCALE GENOMIC DNA]</scope>
    <source>
        <strain evidence="3 4">CBS 573.63</strain>
    </source>
</reference>
<accession>A0ABP0DM09</accession>
<evidence type="ECO:0000259" key="2">
    <source>
        <dbReference type="Pfam" id="PF10551"/>
    </source>
</evidence>